<evidence type="ECO:0000313" key="7">
    <source>
        <dbReference type="EMBL" id="KAJ4810883.1"/>
    </source>
</evidence>
<evidence type="ECO:0000256" key="2">
    <source>
        <dbReference type="ARBA" id="ARBA00005982"/>
    </source>
</evidence>
<reference evidence="7" key="1">
    <citation type="submission" date="2022-08" db="EMBL/GenBank/DDBJ databases">
        <authorList>
            <person name="Marques A."/>
        </authorList>
    </citation>
    <scope>NUCLEOTIDE SEQUENCE</scope>
    <source>
        <strain evidence="7">RhyPub2mFocal</strain>
        <tissue evidence="7">Leaves</tissue>
    </source>
</reference>
<feature type="transmembrane region" description="Helical" evidence="6">
    <location>
        <begin position="475"/>
        <end position="493"/>
    </location>
</feature>
<evidence type="ECO:0000256" key="3">
    <source>
        <dbReference type="ARBA" id="ARBA00022692"/>
    </source>
</evidence>
<feature type="transmembrane region" description="Helical" evidence="6">
    <location>
        <begin position="201"/>
        <end position="220"/>
    </location>
</feature>
<feature type="transmembrane region" description="Helical" evidence="6">
    <location>
        <begin position="107"/>
        <end position="133"/>
    </location>
</feature>
<keyword evidence="3 6" id="KW-0812">Transmembrane</keyword>
<dbReference type="InterPro" id="IPR000109">
    <property type="entry name" value="POT_fam"/>
</dbReference>
<feature type="transmembrane region" description="Helical" evidence="6">
    <location>
        <begin position="313"/>
        <end position="334"/>
    </location>
</feature>
<dbReference type="GO" id="GO:0022857">
    <property type="term" value="F:transmembrane transporter activity"/>
    <property type="evidence" value="ECO:0007669"/>
    <property type="project" value="InterPro"/>
</dbReference>
<dbReference type="Pfam" id="PF00854">
    <property type="entry name" value="PTR2"/>
    <property type="match status" value="1"/>
</dbReference>
<evidence type="ECO:0000313" key="8">
    <source>
        <dbReference type="Proteomes" id="UP001140206"/>
    </source>
</evidence>
<dbReference type="EMBL" id="JAMFTS010000001">
    <property type="protein sequence ID" value="KAJ4810883.1"/>
    <property type="molecule type" value="Genomic_DNA"/>
</dbReference>
<feature type="transmembrane region" description="Helical" evidence="6">
    <location>
        <begin position="226"/>
        <end position="246"/>
    </location>
</feature>
<protein>
    <submittedName>
        <fullName evidence="7">Protein NRT1/ PTR FAMILY 5.10</fullName>
    </submittedName>
</protein>
<evidence type="ECO:0000256" key="6">
    <source>
        <dbReference type="SAM" id="Phobius"/>
    </source>
</evidence>
<sequence length="571" mass="62522">MSTHSMESQHQPLLDRSGPLNGFVDYRGRPVHRSSSGGWNAGLFLLGLEVAARFAYYGVSSNLITYLTGPLGMSIATAAAAANAWSGSGSMLPLVGASLADSWLGRYRAIALATVLSILGYGMLALSAVLPPLKPSECHSHSTNNSHCGPTSFQLAFFFISLYLIAIAQGFDKPCGLAFGADQFDQSDPQEYVSRSSFFNWWYFSMCTGITIAVVVASYIEDNIGWGLGFGMLSIIMIPAFIMFLLGTSTYRFHEMEKKNPFGRLGRSFVSLARTSLRVGTMRFKDEEENAENQHAKTQTVSKIEEARSILRLFPIWATSLVYGITFAQITTFFTKQSQNLDRRFTSSIIVPPAALQSSGTIAIIVFVPIYDRLIVPVMRIISKSPSGITMLQRVGTGIAVSLVTMVVAALVEMKRLKTAREYGLVDQPEATIPMSLWWVAPQFVLIGIADVFTVVGLQEFFYDQMPDSMRSLGLALFQSILGIGAFLSSILISCIDKITSSNGETWGRSTTGAGGVRAPPTAVEPLESLFSLSEFFMSLEHSKVGLKNRKRETVRSNDSLEHSAPPKYFF</sequence>
<comment type="similarity">
    <text evidence="2">Belongs to the major facilitator superfamily. Proton-dependent oligopeptide transporter (POT/PTR) (TC 2.A.17) family.</text>
</comment>
<feature type="transmembrane region" description="Helical" evidence="6">
    <location>
        <begin position="153"/>
        <end position="171"/>
    </location>
</feature>
<dbReference type="SUPFAM" id="SSF103473">
    <property type="entry name" value="MFS general substrate transporter"/>
    <property type="match status" value="1"/>
</dbReference>
<name>A0AAV8GYZ5_9POAL</name>
<dbReference type="FunFam" id="1.20.1250.20:FF:000410">
    <property type="entry name" value="POT family protein"/>
    <property type="match status" value="1"/>
</dbReference>
<dbReference type="InterPro" id="IPR036259">
    <property type="entry name" value="MFS_trans_sf"/>
</dbReference>
<dbReference type="Gene3D" id="1.20.1250.20">
    <property type="entry name" value="MFS general substrate transporter like domains"/>
    <property type="match status" value="1"/>
</dbReference>
<dbReference type="AlphaFoldDB" id="A0AAV8GYZ5"/>
<dbReference type="Proteomes" id="UP001140206">
    <property type="component" value="Chromosome 1"/>
</dbReference>
<evidence type="ECO:0000256" key="4">
    <source>
        <dbReference type="ARBA" id="ARBA00022989"/>
    </source>
</evidence>
<dbReference type="PANTHER" id="PTHR11654">
    <property type="entry name" value="OLIGOPEPTIDE TRANSPORTER-RELATED"/>
    <property type="match status" value="1"/>
</dbReference>
<evidence type="ECO:0000256" key="5">
    <source>
        <dbReference type="ARBA" id="ARBA00023136"/>
    </source>
</evidence>
<feature type="transmembrane region" description="Helical" evidence="6">
    <location>
        <begin position="354"/>
        <end position="371"/>
    </location>
</feature>
<keyword evidence="4 6" id="KW-1133">Transmembrane helix</keyword>
<feature type="transmembrane region" description="Helical" evidence="6">
    <location>
        <begin position="444"/>
        <end position="463"/>
    </location>
</feature>
<gene>
    <name evidence="7" type="ORF">LUZ62_023449</name>
</gene>
<comment type="caution">
    <text evidence="7">The sequence shown here is derived from an EMBL/GenBank/DDBJ whole genome shotgun (WGS) entry which is preliminary data.</text>
</comment>
<dbReference type="GO" id="GO:0016020">
    <property type="term" value="C:membrane"/>
    <property type="evidence" value="ECO:0007669"/>
    <property type="project" value="UniProtKB-SubCell"/>
</dbReference>
<evidence type="ECO:0000256" key="1">
    <source>
        <dbReference type="ARBA" id="ARBA00004141"/>
    </source>
</evidence>
<comment type="subcellular location">
    <subcellularLocation>
        <location evidence="1">Membrane</location>
        <topology evidence="1">Multi-pass membrane protein</topology>
    </subcellularLocation>
</comment>
<feature type="transmembrane region" description="Helical" evidence="6">
    <location>
        <begin position="392"/>
        <end position="412"/>
    </location>
</feature>
<accession>A0AAV8GYZ5</accession>
<proteinExistence type="inferred from homology"/>
<feature type="transmembrane region" description="Helical" evidence="6">
    <location>
        <begin position="63"/>
        <end position="86"/>
    </location>
</feature>
<organism evidence="7 8">
    <name type="scientific">Rhynchospora pubera</name>
    <dbReference type="NCBI Taxonomy" id="906938"/>
    <lineage>
        <taxon>Eukaryota</taxon>
        <taxon>Viridiplantae</taxon>
        <taxon>Streptophyta</taxon>
        <taxon>Embryophyta</taxon>
        <taxon>Tracheophyta</taxon>
        <taxon>Spermatophyta</taxon>
        <taxon>Magnoliopsida</taxon>
        <taxon>Liliopsida</taxon>
        <taxon>Poales</taxon>
        <taxon>Cyperaceae</taxon>
        <taxon>Cyperoideae</taxon>
        <taxon>Rhynchosporeae</taxon>
        <taxon>Rhynchospora</taxon>
    </lineage>
</organism>
<keyword evidence="5 6" id="KW-0472">Membrane</keyword>
<keyword evidence="8" id="KW-1185">Reference proteome</keyword>